<feature type="compositionally biased region" description="Low complexity" evidence="1">
    <location>
        <begin position="43"/>
        <end position="60"/>
    </location>
</feature>
<dbReference type="PROSITE" id="PS00036">
    <property type="entry name" value="BZIP_BASIC"/>
    <property type="match status" value="1"/>
</dbReference>
<comment type="caution">
    <text evidence="3">The sequence shown here is derived from an EMBL/GenBank/DDBJ whole genome shotgun (WGS) entry which is preliminary data.</text>
</comment>
<dbReference type="GO" id="GO:0003700">
    <property type="term" value="F:DNA-binding transcription factor activity"/>
    <property type="evidence" value="ECO:0007669"/>
    <property type="project" value="InterPro"/>
</dbReference>
<feature type="compositionally biased region" description="Basic and acidic residues" evidence="1">
    <location>
        <begin position="118"/>
        <end position="132"/>
    </location>
</feature>
<organism evidence="3 4">
    <name type="scientific">Microdochium trichocladiopsis</name>
    <dbReference type="NCBI Taxonomy" id="1682393"/>
    <lineage>
        <taxon>Eukaryota</taxon>
        <taxon>Fungi</taxon>
        <taxon>Dikarya</taxon>
        <taxon>Ascomycota</taxon>
        <taxon>Pezizomycotina</taxon>
        <taxon>Sordariomycetes</taxon>
        <taxon>Xylariomycetidae</taxon>
        <taxon>Xylariales</taxon>
        <taxon>Microdochiaceae</taxon>
        <taxon>Microdochium</taxon>
    </lineage>
</organism>
<dbReference type="CDD" id="cd14686">
    <property type="entry name" value="bZIP"/>
    <property type="match status" value="1"/>
</dbReference>
<evidence type="ECO:0000259" key="2">
    <source>
        <dbReference type="PROSITE" id="PS00036"/>
    </source>
</evidence>
<feature type="compositionally biased region" description="Basic residues" evidence="1">
    <location>
        <begin position="104"/>
        <end position="117"/>
    </location>
</feature>
<proteinExistence type="predicted"/>
<evidence type="ECO:0000256" key="1">
    <source>
        <dbReference type="SAM" id="MobiDB-lite"/>
    </source>
</evidence>
<dbReference type="RefSeq" id="XP_046008596.1">
    <property type="nucleotide sequence ID" value="XM_046161174.1"/>
</dbReference>
<feature type="domain" description="BZIP" evidence="2">
    <location>
        <begin position="104"/>
        <end position="119"/>
    </location>
</feature>
<evidence type="ECO:0000313" key="4">
    <source>
        <dbReference type="Proteomes" id="UP000756346"/>
    </source>
</evidence>
<gene>
    <name evidence="3" type="ORF">B0I36DRAFT_387428</name>
</gene>
<feature type="compositionally biased region" description="Polar residues" evidence="1">
    <location>
        <begin position="16"/>
        <end position="31"/>
    </location>
</feature>
<protein>
    <recommendedName>
        <fullName evidence="2">BZIP domain-containing protein</fullName>
    </recommendedName>
</protein>
<feature type="compositionally biased region" description="Basic residues" evidence="1">
    <location>
        <begin position="250"/>
        <end position="263"/>
    </location>
</feature>
<reference evidence="3" key="1">
    <citation type="journal article" date="2021" name="Nat. Commun.">
        <title>Genetic determinants of endophytism in the Arabidopsis root mycobiome.</title>
        <authorList>
            <person name="Mesny F."/>
            <person name="Miyauchi S."/>
            <person name="Thiergart T."/>
            <person name="Pickel B."/>
            <person name="Atanasova L."/>
            <person name="Karlsson M."/>
            <person name="Huettel B."/>
            <person name="Barry K.W."/>
            <person name="Haridas S."/>
            <person name="Chen C."/>
            <person name="Bauer D."/>
            <person name="Andreopoulos W."/>
            <person name="Pangilinan J."/>
            <person name="LaButti K."/>
            <person name="Riley R."/>
            <person name="Lipzen A."/>
            <person name="Clum A."/>
            <person name="Drula E."/>
            <person name="Henrissat B."/>
            <person name="Kohler A."/>
            <person name="Grigoriev I.V."/>
            <person name="Martin F.M."/>
            <person name="Hacquard S."/>
        </authorList>
    </citation>
    <scope>NUCLEOTIDE SEQUENCE</scope>
    <source>
        <strain evidence="3">MPI-CAGE-CH-0230</strain>
    </source>
</reference>
<feature type="compositionally biased region" description="Low complexity" evidence="1">
    <location>
        <begin position="73"/>
        <end position="88"/>
    </location>
</feature>
<dbReference type="OrthoDB" id="5387389at2759"/>
<keyword evidence="4" id="KW-1185">Reference proteome</keyword>
<feature type="region of interest" description="Disordered" evidence="1">
    <location>
        <begin position="224"/>
        <end position="283"/>
    </location>
</feature>
<dbReference type="Proteomes" id="UP000756346">
    <property type="component" value="Unassembled WGS sequence"/>
</dbReference>
<dbReference type="AlphaFoldDB" id="A0A9P8Y0M6"/>
<evidence type="ECO:0000313" key="3">
    <source>
        <dbReference type="EMBL" id="KAH7025048.1"/>
    </source>
</evidence>
<dbReference type="InterPro" id="IPR004827">
    <property type="entry name" value="bZIP"/>
</dbReference>
<feature type="region of interest" description="Disordered" evidence="1">
    <location>
        <begin position="1"/>
        <end position="176"/>
    </location>
</feature>
<name>A0A9P8Y0M6_9PEZI</name>
<dbReference type="EMBL" id="JAGTJQ010000009">
    <property type="protein sequence ID" value="KAH7025048.1"/>
    <property type="molecule type" value="Genomic_DNA"/>
</dbReference>
<feature type="compositionally biased region" description="Low complexity" evidence="1">
    <location>
        <begin position="236"/>
        <end position="249"/>
    </location>
</feature>
<dbReference type="GeneID" id="70190720"/>
<sequence length="425" mass="46761">MATHYMEQRDVDDDLSASSPATTVHTQSTTAHAGACFSPFTDASAPSTVSSAPSSPAAYAGNKKQQHHSRRQIGSIDSIAGGSSSATTAHEEDEWQHITDPRERRKVQNRIAQRKYREKAALKRETERRDARNQQLAGGSYARPWVTSSSHDETATASSSSILPRPLDNDAEQHELNGVPWGGLVFSRPPSMMRTQTQHGSWQAEQEEMRRQFMDRQRLLWQRQQMQMHRRHRLQQQEQQQQQQQQQQAHAKKERHKHKKTQRQHVQDGNVHTAGSSSALASSAMPSLLQTQHGGFHSDGVPQTIQGQMLPGTATGVATSGYQNNMFFVAEGPQSTGHLPPTGGAMDAFFRGSVFYDSSVQSLWSEYTPIDPSLLVNMGGGAMMHLSPAFGAGHGQHVGGDGGLVDSIMLDDDAGVEDELLAWPD</sequence>
<accession>A0A9P8Y0M6</accession>